<dbReference type="SUPFAM" id="SSF56796">
    <property type="entry name" value="Dehydroquinate synthase-like"/>
    <property type="match status" value="1"/>
</dbReference>
<evidence type="ECO:0000256" key="7">
    <source>
        <dbReference type="ARBA" id="ARBA00005412"/>
    </source>
</evidence>
<evidence type="ECO:0000256" key="1">
    <source>
        <dbReference type="ARBA" id="ARBA00001393"/>
    </source>
</evidence>
<proteinExistence type="inferred from homology"/>
<feature type="domain" description="3-dehydroquinate synthase C-terminal" evidence="21">
    <location>
        <begin position="168"/>
        <end position="313"/>
    </location>
</feature>
<gene>
    <name evidence="22" type="ORF">HR08_02020</name>
</gene>
<evidence type="ECO:0000313" key="23">
    <source>
        <dbReference type="Proteomes" id="UP000030130"/>
    </source>
</evidence>
<dbReference type="CDD" id="cd08195">
    <property type="entry name" value="DHQS"/>
    <property type="match status" value="1"/>
</dbReference>
<comment type="subcellular location">
    <subcellularLocation>
        <location evidence="5">Cytoplasm</location>
    </subcellularLocation>
</comment>
<keyword evidence="13" id="KW-0547">Nucleotide-binding</keyword>
<dbReference type="GO" id="GO:0009073">
    <property type="term" value="P:aromatic amino acid family biosynthetic process"/>
    <property type="evidence" value="ECO:0007669"/>
    <property type="project" value="UniProtKB-KW"/>
</dbReference>
<dbReference type="eggNOG" id="COG0337">
    <property type="taxonomic scope" value="Bacteria"/>
</dbReference>
<dbReference type="GO" id="GO:0046872">
    <property type="term" value="F:metal ion binding"/>
    <property type="evidence" value="ECO:0007669"/>
    <property type="project" value="UniProtKB-KW"/>
</dbReference>
<keyword evidence="14" id="KW-0862">Zinc</keyword>
<dbReference type="Pfam" id="PF01761">
    <property type="entry name" value="DHQ_synthase"/>
    <property type="match status" value="1"/>
</dbReference>
<evidence type="ECO:0000259" key="21">
    <source>
        <dbReference type="Pfam" id="PF24621"/>
    </source>
</evidence>
<protein>
    <recommendedName>
        <fullName evidence="9 19">3-dehydroquinate synthase</fullName>
        <ecNumber evidence="8 19">4.2.3.4</ecNumber>
    </recommendedName>
</protein>
<dbReference type="RefSeq" id="WP_039420160.1">
    <property type="nucleotide sequence ID" value="NZ_JRAI01000013.1"/>
</dbReference>
<evidence type="ECO:0000256" key="14">
    <source>
        <dbReference type="ARBA" id="ARBA00022833"/>
    </source>
</evidence>
<evidence type="ECO:0000256" key="10">
    <source>
        <dbReference type="ARBA" id="ARBA00022490"/>
    </source>
</evidence>
<dbReference type="OrthoDB" id="9806583at2"/>
<keyword evidence="11" id="KW-0028">Amino-acid biosynthesis</keyword>
<dbReference type="PANTHER" id="PTHR43622">
    <property type="entry name" value="3-DEHYDROQUINATE SYNTHASE"/>
    <property type="match status" value="1"/>
</dbReference>
<evidence type="ECO:0000256" key="12">
    <source>
        <dbReference type="ARBA" id="ARBA00022723"/>
    </source>
</evidence>
<comment type="cofactor">
    <cofactor evidence="3">
        <name>Co(2+)</name>
        <dbReference type="ChEBI" id="CHEBI:48828"/>
    </cofactor>
</comment>
<evidence type="ECO:0000256" key="5">
    <source>
        <dbReference type="ARBA" id="ARBA00004496"/>
    </source>
</evidence>
<evidence type="ECO:0000256" key="17">
    <source>
        <dbReference type="ARBA" id="ARBA00023239"/>
    </source>
</evidence>
<dbReference type="AlphaFoldDB" id="A0A0A2EH64"/>
<evidence type="ECO:0000256" key="2">
    <source>
        <dbReference type="ARBA" id="ARBA00001911"/>
    </source>
</evidence>
<evidence type="ECO:0000256" key="6">
    <source>
        <dbReference type="ARBA" id="ARBA00004661"/>
    </source>
</evidence>
<keyword evidence="12" id="KW-0479">Metal-binding</keyword>
<dbReference type="GO" id="GO:0008652">
    <property type="term" value="P:amino acid biosynthetic process"/>
    <property type="evidence" value="ECO:0007669"/>
    <property type="project" value="UniProtKB-KW"/>
</dbReference>
<dbReference type="NCBIfam" id="TIGR01357">
    <property type="entry name" value="aroB"/>
    <property type="match status" value="1"/>
</dbReference>
<feature type="domain" description="3-dehydroquinate synthase N-terminal" evidence="20">
    <location>
        <begin position="55"/>
        <end position="165"/>
    </location>
</feature>
<evidence type="ECO:0000259" key="20">
    <source>
        <dbReference type="Pfam" id="PF01761"/>
    </source>
</evidence>
<dbReference type="STRING" id="111105.HR09_04505"/>
<dbReference type="PIRSF" id="PIRSF001455">
    <property type="entry name" value="DHQ_synth"/>
    <property type="match status" value="1"/>
</dbReference>
<evidence type="ECO:0000256" key="11">
    <source>
        <dbReference type="ARBA" id="ARBA00022605"/>
    </source>
</evidence>
<dbReference type="Gene3D" id="3.40.50.1970">
    <property type="match status" value="1"/>
</dbReference>
<comment type="caution">
    <text evidence="22">The sequence shown here is derived from an EMBL/GenBank/DDBJ whole genome shotgun (WGS) entry which is preliminary data.</text>
</comment>
<evidence type="ECO:0000256" key="3">
    <source>
        <dbReference type="ARBA" id="ARBA00001941"/>
    </source>
</evidence>
<evidence type="ECO:0000256" key="16">
    <source>
        <dbReference type="ARBA" id="ARBA00023141"/>
    </source>
</evidence>
<dbReference type="InterPro" id="IPR030960">
    <property type="entry name" value="DHQS/DOIS_N"/>
</dbReference>
<dbReference type="Pfam" id="PF24621">
    <property type="entry name" value="DHQS_C"/>
    <property type="match status" value="1"/>
</dbReference>
<dbReference type="InterPro" id="IPR050071">
    <property type="entry name" value="Dehydroquinate_synthase"/>
</dbReference>
<evidence type="ECO:0000256" key="8">
    <source>
        <dbReference type="ARBA" id="ARBA00013031"/>
    </source>
</evidence>
<sequence length="353" mass="39015">MVIVGTDIIGRKLVPALSGIAYDRLFVLCDEAVATLHAERIAAIRALTAADDWYLLSGGETIKQWENCLPLWRWLSERGASRHSLLLNIGGGTITDLGGFVASVYKRGIRTVNLSTTLMGMVDASVGGKTGIDFEGVKNEIGTFHLPEAVFCDCAFLSTLPDRELLSGYAELIKHALLMGANEWKGVISFDPFGNNMKAWEEIVRHSVAFKESIVNRDLHESGLRSILNLGHTIGHAVESFSYSLPGNVGLSHGHAVMIGLICELYYSVVAHGFPREILYSLVSWSKEYYSPFFFTCKQYPALTAFCMKDKKNLEGKIRLIPLKGIGLPAEPCEITEKMLHECFDFYRETLGG</sequence>
<comment type="function">
    <text evidence="4">Catalyzes the conversion of 3-deoxy-D-arabino-heptulosonate 7-phosphate (DAHP) to dehydroquinate (DHQ).</text>
</comment>
<dbReference type="EMBL" id="JRAI01000013">
    <property type="protein sequence ID" value="KGN87463.1"/>
    <property type="molecule type" value="Genomic_DNA"/>
</dbReference>
<comment type="cofactor">
    <cofactor evidence="2">
        <name>NAD(+)</name>
        <dbReference type="ChEBI" id="CHEBI:57540"/>
    </cofactor>
</comment>
<keyword evidence="16" id="KW-0057">Aromatic amino acid biosynthesis</keyword>
<dbReference type="Proteomes" id="UP000030130">
    <property type="component" value="Unassembled WGS sequence"/>
</dbReference>
<dbReference type="GO" id="GO:0000166">
    <property type="term" value="F:nucleotide binding"/>
    <property type="evidence" value="ECO:0007669"/>
    <property type="project" value="UniProtKB-KW"/>
</dbReference>
<keyword evidence="15" id="KW-0520">NAD</keyword>
<comment type="similarity">
    <text evidence="7">Belongs to the sugar phosphate cyclases superfamily. Dehydroquinate synthase family.</text>
</comment>
<comment type="pathway">
    <text evidence="6">Metabolic intermediate biosynthesis; chorismate biosynthesis; chorismate from D-erythrose 4-phosphate and phosphoenolpyruvate: step 2/7.</text>
</comment>
<evidence type="ECO:0000313" key="22">
    <source>
        <dbReference type="EMBL" id="KGN87463.1"/>
    </source>
</evidence>
<evidence type="ECO:0000256" key="19">
    <source>
        <dbReference type="NCBIfam" id="TIGR01357"/>
    </source>
</evidence>
<dbReference type="GO" id="GO:0003856">
    <property type="term" value="F:3-dehydroquinate synthase activity"/>
    <property type="evidence" value="ECO:0007669"/>
    <property type="project" value="UniProtKB-UniRule"/>
</dbReference>
<keyword evidence="18" id="KW-0170">Cobalt</keyword>
<dbReference type="InterPro" id="IPR016037">
    <property type="entry name" value="DHQ_synth_AroB"/>
</dbReference>
<dbReference type="EC" id="4.2.3.4" evidence="8 19"/>
<name>A0A0A2EH64_9PORP</name>
<organism evidence="22 23">
    <name type="scientific">Porphyromonas gulae</name>
    <dbReference type="NCBI Taxonomy" id="111105"/>
    <lineage>
        <taxon>Bacteria</taxon>
        <taxon>Pseudomonadati</taxon>
        <taxon>Bacteroidota</taxon>
        <taxon>Bacteroidia</taxon>
        <taxon>Bacteroidales</taxon>
        <taxon>Porphyromonadaceae</taxon>
        <taxon>Porphyromonas</taxon>
    </lineage>
</organism>
<dbReference type="Gene3D" id="1.20.1090.10">
    <property type="entry name" value="Dehydroquinate synthase-like - alpha domain"/>
    <property type="match status" value="1"/>
</dbReference>
<evidence type="ECO:0000256" key="9">
    <source>
        <dbReference type="ARBA" id="ARBA00017684"/>
    </source>
</evidence>
<dbReference type="GO" id="GO:0005737">
    <property type="term" value="C:cytoplasm"/>
    <property type="evidence" value="ECO:0007669"/>
    <property type="project" value="UniProtKB-SubCell"/>
</dbReference>
<evidence type="ECO:0000256" key="13">
    <source>
        <dbReference type="ARBA" id="ARBA00022741"/>
    </source>
</evidence>
<keyword evidence="10" id="KW-0963">Cytoplasm</keyword>
<dbReference type="PANTHER" id="PTHR43622:SF7">
    <property type="entry name" value="3-DEHYDROQUINATE SYNTHASE, CHLOROPLASTIC"/>
    <property type="match status" value="1"/>
</dbReference>
<dbReference type="GO" id="GO:0009423">
    <property type="term" value="P:chorismate biosynthetic process"/>
    <property type="evidence" value="ECO:0007669"/>
    <property type="project" value="UniProtKB-UniRule"/>
</dbReference>
<dbReference type="InterPro" id="IPR056179">
    <property type="entry name" value="DHQS_C"/>
</dbReference>
<accession>A0A0A2EH64</accession>
<evidence type="ECO:0000256" key="15">
    <source>
        <dbReference type="ARBA" id="ARBA00023027"/>
    </source>
</evidence>
<dbReference type="InterPro" id="IPR030963">
    <property type="entry name" value="DHQ_synth_fam"/>
</dbReference>
<keyword evidence="17" id="KW-0456">Lyase</keyword>
<evidence type="ECO:0000256" key="4">
    <source>
        <dbReference type="ARBA" id="ARBA00003485"/>
    </source>
</evidence>
<evidence type="ECO:0000256" key="18">
    <source>
        <dbReference type="ARBA" id="ARBA00023285"/>
    </source>
</evidence>
<reference evidence="22 23" key="1">
    <citation type="submission" date="2014-08" db="EMBL/GenBank/DDBJ databases">
        <title>Porphyromonas gulae strain:COT-052_OH1451 Genome sequencing.</title>
        <authorList>
            <person name="Wallis C."/>
            <person name="Deusch O."/>
            <person name="O'Flynn C."/>
            <person name="Davis I."/>
            <person name="Jospin G."/>
            <person name="Darling A.E."/>
            <person name="Coil D.A."/>
            <person name="Alexiev A."/>
            <person name="Horsfall A."/>
            <person name="Kirkwood N."/>
            <person name="Harris S."/>
            <person name="Eisen J.A."/>
        </authorList>
    </citation>
    <scope>NUCLEOTIDE SEQUENCE [LARGE SCALE GENOMIC DNA]</scope>
    <source>
        <strain evidence="23">COT-052 OH1451</strain>
    </source>
</reference>
<comment type="catalytic activity">
    <reaction evidence="1">
        <text>7-phospho-2-dehydro-3-deoxy-D-arabino-heptonate = 3-dehydroquinate + phosphate</text>
        <dbReference type="Rhea" id="RHEA:21968"/>
        <dbReference type="ChEBI" id="CHEBI:32364"/>
        <dbReference type="ChEBI" id="CHEBI:43474"/>
        <dbReference type="ChEBI" id="CHEBI:58394"/>
        <dbReference type="EC" id="4.2.3.4"/>
    </reaction>
</comment>